<dbReference type="RefSeq" id="WP_377713059.1">
    <property type="nucleotide sequence ID" value="NZ_JBHTJM010000002.1"/>
</dbReference>
<sequence>MKQITLLALLCFCLLSKAQDNSISEQIKIERDSTLNSLQSKLHKNQIKLDSLTQQLSSLSRKHYGRKIELQEKIQKELDKRIKFLEESPKIKIKSNGQLAFTELIKIQKDIQPARLYLTSNGFYSKLAKFDNLQNYSEFTSWKKEFEIWYKKRQGSNATFDFINNSINLISDTTNDIPLFGSISQTVTSGITLIFSNLKSRDKKLINKTPKVLTLLNSIGQFESEKSILDNEWKKIDNELNELHTEYKKLIDNQITFYEIDKVKYNDFLTATLDSDIDNFKVYSKEAILKKLKTLENSNNQNWMGNVETYMYQVQSIRIRFGQLTARMLSNIEMYESLFTKYNDNNKFSVEFITKANDLKNDLSEVKKNFILTFKPSKYIEDSAVMYIKR</sequence>
<gene>
    <name evidence="3" type="ORF">ACFQ1O_02740</name>
</gene>
<proteinExistence type="predicted"/>
<dbReference type="EMBL" id="JBHTJM010000002">
    <property type="protein sequence ID" value="MFD0962916.1"/>
    <property type="molecule type" value="Genomic_DNA"/>
</dbReference>
<name>A0ABW3HZB7_9FLAO</name>
<feature type="chain" id="PRO_5047462261" evidence="2">
    <location>
        <begin position="19"/>
        <end position="390"/>
    </location>
</feature>
<organism evidence="3 4">
    <name type="scientific">Pseudofulvibacter geojedonensis</name>
    <dbReference type="NCBI Taxonomy" id="1123758"/>
    <lineage>
        <taxon>Bacteria</taxon>
        <taxon>Pseudomonadati</taxon>
        <taxon>Bacteroidota</taxon>
        <taxon>Flavobacteriia</taxon>
        <taxon>Flavobacteriales</taxon>
        <taxon>Flavobacteriaceae</taxon>
        <taxon>Pseudofulvibacter</taxon>
    </lineage>
</organism>
<feature type="coiled-coil region" evidence="1">
    <location>
        <begin position="35"/>
        <end position="88"/>
    </location>
</feature>
<keyword evidence="4" id="KW-1185">Reference proteome</keyword>
<comment type="caution">
    <text evidence="3">The sequence shown here is derived from an EMBL/GenBank/DDBJ whole genome shotgun (WGS) entry which is preliminary data.</text>
</comment>
<evidence type="ECO:0000313" key="4">
    <source>
        <dbReference type="Proteomes" id="UP001596997"/>
    </source>
</evidence>
<keyword evidence="1" id="KW-0175">Coiled coil</keyword>
<keyword evidence="2" id="KW-0732">Signal</keyword>
<protein>
    <submittedName>
        <fullName evidence="3">Uncharacterized protein</fullName>
    </submittedName>
</protein>
<feature type="signal peptide" evidence="2">
    <location>
        <begin position="1"/>
        <end position="18"/>
    </location>
</feature>
<evidence type="ECO:0000313" key="3">
    <source>
        <dbReference type="EMBL" id="MFD0962916.1"/>
    </source>
</evidence>
<dbReference type="Proteomes" id="UP001596997">
    <property type="component" value="Unassembled WGS sequence"/>
</dbReference>
<evidence type="ECO:0000256" key="2">
    <source>
        <dbReference type="SAM" id="SignalP"/>
    </source>
</evidence>
<evidence type="ECO:0000256" key="1">
    <source>
        <dbReference type="SAM" id="Coils"/>
    </source>
</evidence>
<accession>A0ABW3HZB7</accession>
<reference evidence="4" key="1">
    <citation type="journal article" date="2019" name="Int. J. Syst. Evol. Microbiol.">
        <title>The Global Catalogue of Microorganisms (GCM) 10K type strain sequencing project: providing services to taxonomists for standard genome sequencing and annotation.</title>
        <authorList>
            <consortium name="The Broad Institute Genomics Platform"/>
            <consortium name="The Broad Institute Genome Sequencing Center for Infectious Disease"/>
            <person name="Wu L."/>
            <person name="Ma J."/>
        </authorList>
    </citation>
    <scope>NUCLEOTIDE SEQUENCE [LARGE SCALE GENOMIC DNA]</scope>
    <source>
        <strain evidence="4">CCUG 62114</strain>
    </source>
</reference>